<sequence>MKLPEYLTHFHTFSNGLRLVVVELPDAYTVSCGIFARVGSRYEEREKMGLSHFIEHLLFRGSKRYGAREITQLIEGEGGALNAYTAEESTCYHVKTFPDNLMKSLDILVDMFCSPSFSEADVTRERGVICEEIRSHLDHSQEYIADLFSRLVWKEHPLGNCVMGREEQIQSYTVDDLYDFYKSYYCAANTTIAIAGAVDHRELFDWIAKNEERFAIGPASHYLPCEGDKAVQDVVYEEKEGEQTYLQFGTPCCNRYSPERWPAALCSTILGGNMSSRLFETIREELGYAYHIVSDVEFYEDTGCFSVECSTEPNNALACYEKSMEVIRLLANSVDEAELVRAKRYLVGQFAQEMEDTMDTMLSAGDKLMANEKREEFSVQQMVRSIESVSLGQVTEFAKKIVAQPCWSLALIGPKQWNFF</sequence>
<dbReference type="PROSITE" id="PS00143">
    <property type="entry name" value="INSULINASE"/>
    <property type="match status" value="1"/>
</dbReference>
<evidence type="ECO:0000313" key="7">
    <source>
        <dbReference type="Proteomes" id="UP000722121"/>
    </source>
</evidence>
<evidence type="ECO:0000256" key="2">
    <source>
        <dbReference type="ARBA" id="ARBA00007261"/>
    </source>
</evidence>
<dbReference type="Pfam" id="PF00675">
    <property type="entry name" value="Peptidase_M16"/>
    <property type="match status" value="1"/>
</dbReference>
<proteinExistence type="inferred from homology"/>
<dbReference type="InterPro" id="IPR007863">
    <property type="entry name" value="Peptidase_M16_C"/>
</dbReference>
<dbReference type="InterPro" id="IPR050361">
    <property type="entry name" value="MPP/UQCRC_Complex"/>
</dbReference>
<name>A0ABS3ARL1_9BACT</name>
<comment type="similarity">
    <text evidence="2 3">Belongs to the peptidase M16 family.</text>
</comment>
<dbReference type="Pfam" id="PF05193">
    <property type="entry name" value="Peptidase_M16_C"/>
    <property type="match status" value="1"/>
</dbReference>
<evidence type="ECO:0000256" key="3">
    <source>
        <dbReference type="RuleBase" id="RU004447"/>
    </source>
</evidence>
<dbReference type="InterPro" id="IPR011249">
    <property type="entry name" value="Metalloenz_LuxS/M16"/>
</dbReference>
<dbReference type="InterPro" id="IPR001431">
    <property type="entry name" value="Pept_M16_Zn_BS"/>
</dbReference>
<evidence type="ECO:0000256" key="1">
    <source>
        <dbReference type="ARBA" id="ARBA00001947"/>
    </source>
</evidence>
<feature type="domain" description="Peptidase M16 N-terminal" evidence="4">
    <location>
        <begin position="21"/>
        <end position="164"/>
    </location>
</feature>
<dbReference type="Gene3D" id="3.30.830.10">
    <property type="entry name" value="Metalloenzyme, LuxS/M16 peptidase-like"/>
    <property type="match status" value="2"/>
</dbReference>
<keyword evidence="7" id="KW-1185">Reference proteome</keyword>
<feature type="domain" description="Peptidase M16 C-terminal" evidence="5">
    <location>
        <begin position="172"/>
        <end position="345"/>
    </location>
</feature>
<dbReference type="PANTHER" id="PTHR11851">
    <property type="entry name" value="METALLOPROTEASE"/>
    <property type="match status" value="1"/>
</dbReference>
<dbReference type="PANTHER" id="PTHR11851:SF49">
    <property type="entry name" value="MITOCHONDRIAL-PROCESSING PEPTIDASE SUBUNIT ALPHA"/>
    <property type="match status" value="1"/>
</dbReference>
<evidence type="ECO:0000313" key="6">
    <source>
        <dbReference type="EMBL" id="MBN4067375.1"/>
    </source>
</evidence>
<protein>
    <submittedName>
        <fullName evidence="6">Insulinase family protein</fullName>
    </submittedName>
</protein>
<dbReference type="InterPro" id="IPR011765">
    <property type="entry name" value="Pept_M16_N"/>
</dbReference>
<dbReference type="SUPFAM" id="SSF63411">
    <property type="entry name" value="LuxS/MPP-like metallohydrolase"/>
    <property type="match status" value="2"/>
</dbReference>
<evidence type="ECO:0000259" key="4">
    <source>
        <dbReference type="Pfam" id="PF00675"/>
    </source>
</evidence>
<dbReference type="EMBL" id="JAFITR010000125">
    <property type="protein sequence ID" value="MBN4067375.1"/>
    <property type="molecule type" value="Genomic_DNA"/>
</dbReference>
<accession>A0ABS3ARL1</accession>
<reference evidence="6 7" key="1">
    <citation type="submission" date="2021-02" db="EMBL/GenBank/DDBJ databases">
        <title>Activity-based single-cell genomes from oceanic crustal fluid captures similar information to metagenomic and metatranscriptomic surveys with orders of magnitude less sampling.</title>
        <authorList>
            <person name="D'Angelo T.S."/>
            <person name="Orcutt B.N."/>
        </authorList>
    </citation>
    <scope>NUCLEOTIDE SEQUENCE [LARGE SCALE GENOMIC DNA]</scope>
    <source>
        <strain evidence="6">AH-315-G07</strain>
    </source>
</reference>
<organism evidence="6 7">
    <name type="scientific">Simkania negevensis</name>
    <dbReference type="NCBI Taxonomy" id="83561"/>
    <lineage>
        <taxon>Bacteria</taxon>
        <taxon>Pseudomonadati</taxon>
        <taxon>Chlamydiota</taxon>
        <taxon>Chlamydiia</taxon>
        <taxon>Parachlamydiales</taxon>
        <taxon>Simkaniaceae</taxon>
        <taxon>Simkania</taxon>
    </lineage>
</organism>
<comment type="caution">
    <text evidence="6">The sequence shown here is derived from an EMBL/GenBank/DDBJ whole genome shotgun (WGS) entry which is preliminary data.</text>
</comment>
<comment type="cofactor">
    <cofactor evidence="1">
        <name>Zn(2+)</name>
        <dbReference type="ChEBI" id="CHEBI:29105"/>
    </cofactor>
</comment>
<evidence type="ECO:0000259" key="5">
    <source>
        <dbReference type="Pfam" id="PF05193"/>
    </source>
</evidence>
<dbReference type="Proteomes" id="UP000722121">
    <property type="component" value="Unassembled WGS sequence"/>
</dbReference>
<gene>
    <name evidence="6" type="ORF">JYU14_04760</name>
</gene>